<evidence type="ECO:0000313" key="1">
    <source>
        <dbReference type="EMBL" id="MBY84502.1"/>
    </source>
</evidence>
<accession>A0A2S2R571</accession>
<dbReference type="EMBL" id="GGMS01015299">
    <property type="protein sequence ID" value="MBY84502.1"/>
    <property type="molecule type" value="Transcribed_RNA"/>
</dbReference>
<organism evidence="1">
    <name type="scientific">Sipha flava</name>
    <name type="common">yellow sugarcane aphid</name>
    <dbReference type="NCBI Taxonomy" id="143950"/>
    <lineage>
        <taxon>Eukaryota</taxon>
        <taxon>Metazoa</taxon>
        <taxon>Ecdysozoa</taxon>
        <taxon>Arthropoda</taxon>
        <taxon>Hexapoda</taxon>
        <taxon>Insecta</taxon>
        <taxon>Pterygota</taxon>
        <taxon>Neoptera</taxon>
        <taxon>Paraneoptera</taxon>
        <taxon>Hemiptera</taxon>
        <taxon>Sternorrhyncha</taxon>
        <taxon>Aphidomorpha</taxon>
        <taxon>Aphidoidea</taxon>
        <taxon>Aphididae</taxon>
        <taxon>Sipha</taxon>
    </lineage>
</organism>
<gene>
    <name evidence="1" type="ORF">g.167515</name>
</gene>
<dbReference type="AlphaFoldDB" id="A0A2S2R571"/>
<reference evidence="1" key="1">
    <citation type="submission" date="2018-04" db="EMBL/GenBank/DDBJ databases">
        <title>Transcriptome assembly of Sipha flava.</title>
        <authorList>
            <person name="Scully E.D."/>
            <person name="Geib S.M."/>
            <person name="Palmer N.A."/>
            <person name="Koch K."/>
            <person name="Bradshaw J."/>
            <person name="Heng-Moss T."/>
            <person name="Sarath G."/>
        </authorList>
    </citation>
    <scope>NUCLEOTIDE SEQUENCE</scope>
</reference>
<sequence length="167" mass="19294">MFTNFSTCDLAMVALCLEEEEEENRRSLKNSGTRRLWEKRSADGEFSTPLPRLLDDETKFYRYFRMTMSPRTDVRRTHPVGLVHAHGGAIRARNRYRRSVTLLNACGSSSSERFDTILYGKNRQSMPTIGHNVSFRSSHCVTRGVKSNNNNRNHNNNNNNIECVQYT</sequence>
<name>A0A2S2R571_9HEMI</name>
<protein>
    <submittedName>
        <fullName evidence="1">Uncharacterized protein</fullName>
    </submittedName>
</protein>
<proteinExistence type="predicted"/>